<accession>A0ABP9ZEF9</accession>
<evidence type="ECO:0000313" key="2">
    <source>
        <dbReference type="EMBL" id="GAA5817507.1"/>
    </source>
</evidence>
<gene>
    <name evidence="2" type="ORF">MFLAVUS_011055</name>
</gene>
<evidence type="ECO:0000313" key="3">
    <source>
        <dbReference type="Proteomes" id="UP001473302"/>
    </source>
</evidence>
<sequence>MSIVHITNLQEFEQFRNNIETMQNIESLVISNIELDIVQIQQIKNRLPNTKITFNEPEQDDEEEEDEHDSCACHRHDRYE</sequence>
<comment type="caution">
    <text evidence="2">The sequence shown here is derived from an EMBL/GenBank/DDBJ whole genome shotgun (WGS) entry which is preliminary data.</text>
</comment>
<reference evidence="2 3" key="1">
    <citation type="submission" date="2024-04" db="EMBL/GenBank/DDBJ databases">
        <title>genome sequences of Mucor flavus KT1a and Helicostylum pulchrum KT1b strains isolated from the surface of a dry-aged beef.</title>
        <authorList>
            <person name="Toyotome T."/>
            <person name="Hosono M."/>
            <person name="Torimaru M."/>
            <person name="Fukuda K."/>
            <person name="Mikami N."/>
        </authorList>
    </citation>
    <scope>NUCLEOTIDE SEQUENCE [LARGE SCALE GENOMIC DNA]</scope>
    <source>
        <strain evidence="2 3">KT1a</strain>
    </source>
</reference>
<keyword evidence="3" id="KW-1185">Reference proteome</keyword>
<feature type="compositionally biased region" description="Basic and acidic residues" evidence="1">
    <location>
        <begin position="69"/>
        <end position="80"/>
    </location>
</feature>
<feature type="compositionally biased region" description="Acidic residues" evidence="1">
    <location>
        <begin position="57"/>
        <end position="68"/>
    </location>
</feature>
<name>A0ABP9ZEF9_9FUNG</name>
<dbReference type="Proteomes" id="UP001473302">
    <property type="component" value="Unassembled WGS sequence"/>
</dbReference>
<proteinExistence type="predicted"/>
<feature type="region of interest" description="Disordered" evidence="1">
    <location>
        <begin position="50"/>
        <end position="80"/>
    </location>
</feature>
<protein>
    <submittedName>
        <fullName evidence="2">Uncharacterized protein</fullName>
    </submittedName>
</protein>
<dbReference type="EMBL" id="BAABUK010000043">
    <property type="protein sequence ID" value="GAA5817507.1"/>
    <property type="molecule type" value="Genomic_DNA"/>
</dbReference>
<organism evidence="2 3">
    <name type="scientific">Mucor flavus</name>
    <dbReference type="NCBI Taxonomy" id="439312"/>
    <lineage>
        <taxon>Eukaryota</taxon>
        <taxon>Fungi</taxon>
        <taxon>Fungi incertae sedis</taxon>
        <taxon>Mucoromycota</taxon>
        <taxon>Mucoromycotina</taxon>
        <taxon>Mucoromycetes</taxon>
        <taxon>Mucorales</taxon>
        <taxon>Mucorineae</taxon>
        <taxon>Mucoraceae</taxon>
        <taxon>Mucor</taxon>
    </lineage>
</organism>
<evidence type="ECO:0000256" key="1">
    <source>
        <dbReference type="SAM" id="MobiDB-lite"/>
    </source>
</evidence>